<evidence type="ECO:0000313" key="3">
    <source>
        <dbReference type="Proteomes" id="UP000631535"/>
    </source>
</evidence>
<dbReference type="Proteomes" id="UP000631535">
    <property type="component" value="Unassembled WGS sequence"/>
</dbReference>
<accession>A0ABQ2MQP6</accession>
<organism evidence="2 3">
    <name type="scientific">Streptomyces daqingensis</name>
    <dbReference type="NCBI Taxonomy" id="1472640"/>
    <lineage>
        <taxon>Bacteria</taxon>
        <taxon>Bacillati</taxon>
        <taxon>Actinomycetota</taxon>
        <taxon>Actinomycetes</taxon>
        <taxon>Kitasatosporales</taxon>
        <taxon>Streptomycetaceae</taxon>
        <taxon>Streptomyces</taxon>
    </lineage>
</organism>
<dbReference type="EMBL" id="BMMP01000019">
    <property type="protein sequence ID" value="GGO56308.1"/>
    <property type="molecule type" value="Genomic_DNA"/>
</dbReference>
<gene>
    <name evidence="2" type="ORF">GCM10012287_49600</name>
</gene>
<keyword evidence="3" id="KW-1185">Reference proteome</keyword>
<evidence type="ECO:0000313" key="2">
    <source>
        <dbReference type="EMBL" id="GGO56308.1"/>
    </source>
</evidence>
<proteinExistence type="predicted"/>
<reference evidence="3" key="1">
    <citation type="journal article" date="2019" name="Int. J. Syst. Evol. Microbiol.">
        <title>The Global Catalogue of Microorganisms (GCM) 10K type strain sequencing project: providing services to taxonomists for standard genome sequencing and annotation.</title>
        <authorList>
            <consortium name="The Broad Institute Genomics Platform"/>
            <consortium name="The Broad Institute Genome Sequencing Center for Infectious Disease"/>
            <person name="Wu L."/>
            <person name="Ma J."/>
        </authorList>
    </citation>
    <scope>NUCLEOTIDE SEQUENCE [LARGE SCALE GENOMIC DNA]</scope>
    <source>
        <strain evidence="3">CGMCC 4.7178</strain>
    </source>
</reference>
<protein>
    <submittedName>
        <fullName evidence="2">Uncharacterized protein</fullName>
    </submittedName>
</protein>
<comment type="caution">
    <text evidence="2">The sequence shown here is derived from an EMBL/GenBank/DDBJ whole genome shotgun (WGS) entry which is preliminary data.</text>
</comment>
<sequence>MRRRNRPGRPRDPPFATGRVYEPCAWRLPVGGGPRGSGGPAARTLPPRLFVQNVVRIRSGRLSATRRRTFEQRAQTAHNIYRGQHGSGGRFLPREAIPGPRISHPGDPVS</sequence>
<name>A0ABQ2MQP6_9ACTN</name>
<evidence type="ECO:0000256" key="1">
    <source>
        <dbReference type="SAM" id="MobiDB-lite"/>
    </source>
</evidence>
<feature type="region of interest" description="Disordered" evidence="1">
    <location>
        <begin position="77"/>
        <end position="110"/>
    </location>
</feature>